<dbReference type="InterPro" id="IPR027417">
    <property type="entry name" value="P-loop_NTPase"/>
</dbReference>
<evidence type="ECO:0000259" key="6">
    <source>
        <dbReference type="Pfam" id="PF00005"/>
    </source>
</evidence>
<protein>
    <recommendedName>
        <fullName evidence="6">ABC transporter domain-containing protein</fullName>
    </recommendedName>
</protein>
<dbReference type="Pfam" id="PF00005">
    <property type="entry name" value="ABC_tran"/>
    <property type="match status" value="1"/>
</dbReference>
<proteinExistence type="inferred from homology"/>
<keyword evidence="5" id="KW-0472">Membrane</keyword>
<feature type="domain" description="ABC transporter" evidence="6">
    <location>
        <begin position="45"/>
        <end position="137"/>
    </location>
</feature>
<dbReference type="PANTHER" id="PTHR11384:SF59">
    <property type="entry name" value="LYSOSOMAL COBALAMIN TRANSPORTER ABCD4"/>
    <property type="match status" value="1"/>
</dbReference>
<dbReference type="InterPro" id="IPR003439">
    <property type="entry name" value="ABC_transporter-like_ATP-bd"/>
</dbReference>
<name>A0ABR2N1L4_9ASPA</name>
<organism evidence="7 8">
    <name type="scientific">Platanthera guangdongensis</name>
    <dbReference type="NCBI Taxonomy" id="2320717"/>
    <lineage>
        <taxon>Eukaryota</taxon>
        <taxon>Viridiplantae</taxon>
        <taxon>Streptophyta</taxon>
        <taxon>Embryophyta</taxon>
        <taxon>Tracheophyta</taxon>
        <taxon>Spermatophyta</taxon>
        <taxon>Magnoliopsida</taxon>
        <taxon>Liliopsida</taxon>
        <taxon>Asparagales</taxon>
        <taxon>Orchidaceae</taxon>
        <taxon>Orchidoideae</taxon>
        <taxon>Orchideae</taxon>
        <taxon>Orchidinae</taxon>
        <taxon>Platanthera</taxon>
    </lineage>
</organism>
<comment type="caution">
    <text evidence="7">The sequence shown here is derived from an EMBL/GenBank/DDBJ whole genome shotgun (WGS) entry which is preliminary data.</text>
</comment>
<evidence type="ECO:0000256" key="3">
    <source>
        <dbReference type="ARBA" id="ARBA00022692"/>
    </source>
</evidence>
<evidence type="ECO:0000256" key="2">
    <source>
        <dbReference type="ARBA" id="ARBA00022448"/>
    </source>
</evidence>
<reference evidence="7 8" key="1">
    <citation type="journal article" date="2022" name="Nat. Plants">
        <title>Genomes of leafy and leafless Platanthera orchids illuminate the evolution of mycoheterotrophy.</title>
        <authorList>
            <person name="Li M.H."/>
            <person name="Liu K.W."/>
            <person name="Li Z."/>
            <person name="Lu H.C."/>
            <person name="Ye Q.L."/>
            <person name="Zhang D."/>
            <person name="Wang J.Y."/>
            <person name="Li Y.F."/>
            <person name="Zhong Z.M."/>
            <person name="Liu X."/>
            <person name="Yu X."/>
            <person name="Liu D.K."/>
            <person name="Tu X.D."/>
            <person name="Liu B."/>
            <person name="Hao Y."/>
            <person name="Liao X.Y."/>
            <person name="Jiang Y.T."/>
            <person name="Sun W.H."/>
            <person name="Chen J."/>
            <person name="Chen Y.Q."/>
            <person name="Ai Y."/>
            <person name="Zhai J.W."/>
            <person name="Wu S.S."/>
            <person name="Zhou Z."/>
            <person name="Hsiao Y.Y."/>
            <person name="Wu W.L."/>
            <person name="Chen Y.Y."/>
            <person name="Lin Y.F."/>
            <person name="Hsu J.L."/>
            <person name="Li C.Y."/>
            <person name="Wang Z.W."/>
            <person name="Zhao X."/>
            <person name="Zhong W.Y."/>
            <person name="Ma X.K."/>
            <person name="Ma L."/>
            <person name="Huang J."/>
            <person name="Chen G.Z."/>
            <person name="Huang M.Z."/>
            <person name="Huang L."/>
            <person name="Peng D.H."/>
            <person name="Luo Y.B."/>
            <person name="Zou S.Q."/>
            <person name="Chen S.P."/>
            <person name="Lan S."/>
            <person name="Tsai W.C."/>
            <person name="Van de Peer Y."/>
            <person name="Liu Z.J."/>
        </authorList>
    </citation>
    <scope>NUCLEOTIDE SEQUENCE [LARGE SCALE GENOMIC DNA]</scope>
    <source>
        <strain evidence="7">Lor288</strain>
    </source>
</reference>
<dbReference type="SUPFAM" id="SSF52540">
    <property type="entry name" value="P-loop containing nucleoside triphosphate hydrolases"/>
    <property type="match status" value="1"/>
</dbReference>
<keyword evidence="8" id="KW-1185">Reference proteome</keyword>
<dbReference type="Gene3D" id="3.40.50.300">
    <property type="entry name" value="P-loop containing nucleotide triphosphate hydrolases"/>
    <property type="match status" value="1"/>
</dbReference>
<accession>A0ABR2N1L4</accession>
<evidence type="ECO:0000256" key="4">
    <source>
        <dbReference type="ARBA" id="ARBA00022989"/>
    </source>
</evidence>
<keyword evidence="2" id="KW-0813">Transport</keyword>
<dbReference type="Proteomes" id="UP001412067">
    <property type="component" value="Unassembled WGS sequence"/>
</dbReference>
<keyword evidence="4" id="KW-1133">Transmembrane helix</keyword>
<evidence type="ECO:0000256" key="5">
    <source>
        <dbReference type="ARBA" id="ARBA00023136"/>
    </source>
</evidence>
<dbReference type="PANTHER" id="PTHR11384">
    <property type="entry name" value="ATP-BINDING CASSETTE, SUB-FAMILY D MEMBER"/>
    <property type="match status" value="1"/>
</dbReference>
<dbReference type="EMBL" id="JBBWWR010000002">
    <property type="protein sequence ID" value="KAK8970393.1"/>
    <property type="molecule type" value="Genomic_DNA"/>
</dbReference>
<evidence type="ECO:0000313" key="8">
    <source>
        <dbReference type="Proteomes" id="UP001412067"/>
    </source>
</evidence>
<sequence>MGDLLGSPRAARLTSVSLIKGRLRPPTICQWAECRVRQSMDRRHRQIQPSSLSFLPGSTLDRRQTSSSAYSHDMPTVEDLINVLKAVRLGDILTRFQGLDSMHEWSSVLSLGEQQRLAFARLLLAKPKLIFLDESTSALDEANESVDLFGAAFLPWLDPTSCLAERSSPGRSILFRPRTSFSNAVGRRVNKRTPTALAPIRSVLTPFVSKVAFRPTGFTRHRRTKYSLRLRLFRRFRLAFGANAAGRRVNKRGAGGVRSVCTRRKKKKPLKYRFSNPVSPLRFQLPILTRLEQTPLPYQMKPKALFGRAGAVVKVAVLNAGL</sequence>
<dbReference type="InterPro" id="IPR050835">
    <property type="entry name" value="ABC_transporter_sub-D"/>
</dbReference>
<comment type="similarity">
    <text evidence="1">Belongs to the ABC transporter superfamily. ABCD family. Peroxisomal fatty acyl CoA transporter (TC 3.A.1.203) subfamily.</text>
</comment>
<keyword evidence="3" id="KW-0812">Transmembrane</keyword>
<evidence type="ECO:0000256" key="1">
    <source>
        <dbReference type="ARBA" id="ARBA00008575"/>
    </source>
</evidence>
<gene>
    <name evidence="7" type="ORF">KSP40_PGU021801</name>
</gene>
<evidence type="ECO:0000313" key="7">
    <source>
        <dbReference type="EMBL" id="KAK8970393.1"/>
    </source>
</evidence>